<dbReference type="STRING" id="66420.A0A0N1PGR6"/>
<dbReference type="EMBL" id="KQ458443">
    <property type="protein sequence ID" value="KPJ05896.1"/>
    <property type="molecule type" value="Genomic_DNA"/>
</dbReference>
<proteinExistence type="predicted"/>
<dbReference type="Gene3D" id="2.40.10.10">
    <property type="entry name" value="Trypsin-like serine proteases"/>
    <property type="match status" value="1"/>
</dbReference>
<name>A0A0N1PGR6_PAPXU</name>
<dbReference type="PROSITE" id="PS00134">
    <property type="entry name" value="TRYPSIN_HIS"/>
    <property type="match status" value="1"/>
</dbReference>
<keyword evidence="1" id="KW-1015">Disulfide bond</keyword>
<dbReference type="GO" id="GO:0004252">
    <property type="term" value="F:serine-type endopeptidase activity"/>
    <property type="evidence" value="ECO:0007669"/>
    <property type="project" value="InterPro"/>
</dbReference>
<gene>
    <name evidence="3" type="ORF">RR46_00664</name>
</gene>
<dbReference type="InterPro" id="IPR018114">
    <property type="entry name" value="TRYPSIN_HIS"/>
</dbReference>
<dbReference type="Proteomes" id="UP000053268">
    <property type="component" value="Unassembled WGS sequence"/>
</dbReference>
<dbReference type="InterPro" id="IPR043504">
    <property type="entry name" value="Peptidase_S1_PA_chymotrypsin"/>
</dbReference>
<dbReference type="Pfam" id="PF00089">
    <property type="entry name" value="Trypsin"/>
    <property type="match status" value="1"/>
</dbReference>
<organism evidence="3 4">
    <name type="scientific">Papilio xuthus</name>
    <name type="common">Asian swallowtail butterfly</name>
    <dbReference type="NCBI Taxonomy" id="66420"/>
    <lineage>
        <taxon>Eukaryota</taxon>
        <taxon>Metazoa</taxon>
        <taxon>Ecdysozoa</taxon>
        <taxon>Arthropoda</taxon>
        <taxon>Hexapoda</taxon>
        <taxon>Insecta</taxon>
        <taxon>Pterygota</taxon>
        <taxon>Neoptera</taxon>
        <taxon>Endopterygota</taxon>
        <taxon>Lepidoptera</taxon>
        <taxon>Glossata</taxon>
        <taxon>Ditrysia</taxon>
        <taxon>Papilionoidea</taxon>
        <taxon>Papilionidae</taxon>
        <taxon>Papilioninae</taxon>
        <taxon>Papilio</taxon>
    </lineage>
</organism>
<evidence type="ECO:0000259" key="2">
    <source>
        <dbReference type="Pfam" id="PF00089"/>
    </source>
</evidence>
<protein>
    <submittedName>
        <fullName evidence="3">Trypsin 3A1</fullName>
    </submittedName>
</protein>
<keyword evidence="4" id="KW-1185">Reference proteome</keyword>
<evidence type="ECO:0000313" key="4">
    <source>
        <dbReference type="Proteomes" id="UP000053268"/>
    </source>
</evidence>
<feature type="domain" description="Peptidase S1" evidence="2">
    <location>
        <begin position="42"/>
        <end position="117"/>
    </location>
</feature>
<evidence type="ECO:0000313" key="3">
    <source>
        <dbReference type="EMBL" id="KPJ05896.1"/>
    </source>
</evidence>
<evidence type="ECO:0000256" key="1">
    <source>
        <dbReference type="ARBA" id="ARBA00023157"/>
    </source>
</evidence>
<sequence>MIDNNYDMNKKEILYHGILILSKELESLPTSNLIATDTSARIVNGFEVDITEVPYQAVLRRKVISGWAHLCGATVISTKTLVTAAHCTSRLFMRLLEQSRIPWKIKKLELSKILVHKGSSI</sequence>
<reference evidence="3 4" key="1">
    <citation type="journal article" date="2015" name="Nat. Commun.">
        <title>Outbred genome sequencing and CRISPR/Cas9 gene editing in butterflies.</title>
        <authorList>
            <person name="Li X."/>
            <person name="Fan D."/>
            <person name="Zhang W."/>
            <person name="Liu G."/>
            <person name="Zhang L."/>
            <person name="Zhao L."/>
            <person name="Fang X."/>
            <person name="Chen L."/>
            <person name="Dong Y."/>
            <person name="Chen Y."/>
            <person name="Ding Y."/>
            <person name="Zhao R."/>
            <person name="Feng M."/>
            <person name="Zhu Y."/>
            <person name="Feng Y."/>
            <person name="Jiang X."/>
            <person name="Zhu D."/>
            <person name="Xiang H."/>
            <person name="Feng X."/>
            <person name="Li S."/>
            <person name="Wang J."/>
            <person name="Zhang G."/>
            <person name="Kronforst M.R."/>
            <person name="Wang W."/>
        </authorList>
    </citation>
    <scope>NUCLEOTIDE SEQUENCE [LARGE SCALE GENOMIC DNA]</scope>
    <source>
        <strain evidence="3">Ya'a_city_454_Px</strain>
        <tissue evidence="3">Whole body</tissue>
    </source>
</reference>
<dbReference type="PANTHER" id="PTHR24252:SF7">
    <property type="entry name" value="HYALIN"/>
    <property type="match status" value="1"/>
</dbReference>
<dbReference type="InterPro" id="IPR009003">
    <property type="entry name" value="Peptidase_S1_PA"/>
</dbReference>
<dbReference type="PANTHER" id="PTHR24252">
    <property type="entry name" value="ACROSIN-RELATED"/>
    <property type="match status" value="1"/>
</dbReference>
<dbReference type="InterPro" id="IPR001254">
    <property type="entry name" value="Trypsin_dom"/>
</dbReference>
<dbReference type="AlphaFoldDB" id="A0A0N1PGR6"/>
<dbReference type="GO" id="GO:0006508">
    <property type="term" value="P:proteolysis"/>
    <property type="evidence" value="ECO:0007669"/>
    <property type="project" value="InterPro"/>
</dbReference>
<accession>A0A0N1PGR6</accession>
<dbReference type="SUPFAM" id="SSF50494">
    <property type="entry name" value="Trypsin-like serine proteases"/>
    <property type="match status" value="1"/>
</dbReference>